<evidence type="ECO:0000256" key="1">
    <source>
        <dbReference type="ARBA" id="ARBA00022763"/>
    </source>
</evidence>
<dbReference type="InterPro" id="IPR012904">
    <property type="entry name" value="OGG_N"/>
</dbReference>
<dbReference type="Pfam" id="PF07934">
    <property type="entry name" value="OGG_N"/>
    <property type="match status" value="1"/>
</dbReference>
<dbReference type="Proteomes" id="UP000035642">
    <property type="component" value="Unassembled WGS sequence"/>
</dbReference>
<dbReference type="SUPFAM" id="SSF55945">
    <property type="entry name" value="TATA-box binding protein-like"/>
    <property type="match status" value="1"/>
</dbReference>
<protein>
    <submittedName>
        <fullName evidence="6">OGG_N domain-containing protein</fullName>
    </submittedName>
</protein>
<reference evidence="5" key="1">
    <citation type="submission" date="2012-09" db="EMBL/GenBank/DDBJ databases">
        <authorList>
            <person name="Martin A.A."/>
        </authorList>
    </citation>
    <scope>NUCLEOTIDE SEQUENCE</scope>
</reference>
<evidence type="ECO:0000313" key="5">
    <source>
        <dbReference type="Proteomes" id="UP000035642"/>
    </source>
</evidence>
<dbReference type="AlphaFoldDB" id="A0A0K0D6S5"/>
<sequence>MSPNGMTFLNASVSQLNLKAVLMNGQSFRWRKIGDSYYGVVDGLLYYLRRFDDTLIEWRCLGRTSNRASTDASLKLHKYFQLNGESDMSSYWQQTSCCLLFRVNVGAPQRNLDVRIE</sequence>
<name>A0A0K0D6S5_ANGCA</name>
<evidence type="ECO:0000259" key="4">
    <source>
        <dbReference type="Pfam" id="PF07934"/>
    </source>
</evidence>
<keyword evidence="1" id="KW-0227">DNA damage</keyword>
<keyword evidence="5" id="KW-1185">Reference proteome</keyword>
<keyword evidence="2" id="KW-0378">Hydrolase</keyword>
<evidence type="ECO:0000313" key="6">
    <source>
        <dbReference type="WBParaSite" id="ACAC_0000577001-mRNA-1"/>
    </source>
</evidence>
<dbReference type="GO" id="GO:0008534">
    <property type="term" value="F:oxidized purine nucleobase lesion DNA N-glycosylase activity"/>
    <property type="evidence" value="ECO:0007669"/>
    <property type="project" value="InterPro"/>
</dbReference>
<dbReference type="Gene3D" id="3.30.310.40">
    <property type="match status" value="1"/>
</dbReference>
<organism evidence="5 6">
    <name type="scientific">Angiostrongylus cantonensis</name>
    <name type="common">Rat lungworm</name>
    <dbReference type="NCBI Taxonomy" id="6313"/>
    <lineage>
        <taxon>Eukaryota</taxon>
        <taxon>Metazoa</taxon>
        <taxon>Ecdysozoa</taxon>
        <taxon>Nematoda</taxon>
        <taxon>Chromadorea</taxon>
        <taxon>Rhabditida</taxon>
        <taxon>Rhabditina</taxon>
        <taxon>Rhabditomorpha</taxon>
        <taxon>Strongyloidea</taxon>
        <taxon>Metastrongylidae</taxon>
        <taxon>Angiostrongylus</taxon>
    </lineage>
</organism>
<feature type="domain" description="8-oxoguanine DNA glycosylase N-terminal" evidence="4">
    <location>
        <begin position="9"/>
        <end position="92"/>
    </location>
</feature>
<proteinExistence type="predicted"/>
<evidence type="ECO:0000256" key="3">
    <source>
        <dbReference type="ARBA" id="ARBA00023204"/>
    </source>
</evidence>
<dbReference type="WBParaSite" id="ACAC_0000577001-mRNA-1">
    <property type="protein sequence ID" value="ACAC_0000577001-mRNA-1"/>
    <property type="gene ID" value="ACAC_0000577001"/>
</dbReference>
<keyword evidence="3" id="KW-0234">DNA repair</keyword>
<dbReference type="STRING" id="6313.A0A0K0D6S5"/>
<dbReference type="GO" id="GO:0006289">
    <property type="term" value="P:nucleotide-excision repair"/>
    <property type="evidence" value="ECO:0007669"/>
    <property type="project" value="InterPro"/>
</dbReference>
<dbReference type="GO" id="GO:0003684">
    <property type="term" value="F:damaged DNA binding"/>
    <property type="evidence" value="ECO:0007669"/>
    <property type="project" value="InterPro"/>
</dbReference>
<accession>A0A0K0D6S5</accession>
<reference evidence="6" key="2">
    <citation type="submission" date="2017-02" db="UniProtKB">
        <authorList>
            <consortium name="WormBaseParasite"/>
        </authorList>
    </citation>
    <scope>IDENTIFICATION</scope>
</reference>
<evidence type="ECO:0000256" key="2">
    <source>
        <dbReference type="ARBA" id="ARBA00022801"/>
    </source>
</evidence>